<proteinExistence type="predicted"/>
<evidence type="ECO:0000313" key="1">
    <source>
        <dbReference type="EMBL" id="VAW08737.1"/>
    </source>
</evidence>
<dbReference type="Pfam" id="PF11305">
    <property type="entry name" value="DUF3107"/>
    <property type="match status" value="1"/>
</dbReference>
<reference evidence="1" key="1">
    <citation type="submission" date="2018-06" db="EMBL/GenBank/DDBJ databases">
        <authorList>
            <person name="Zhirakovskaya E."/>
        </authorList>
    </citation>
    <scope>NUCLEOTIDE SEQUENCE</scope>
</reference>
<dbReference type="InterPro" id="IPR021456">
    <property type="entry name" value="DUF3107"/>
</dbReference>
<sequence>MPETLTVRIGISAARELELQVDDPNAVSDAYVKALQDGDAVLWITDTRGHEFGVSVAAIAFVEFERPQERGVGFGRS</sequence>
<name>A0A3B0T5W9_9ZZZZ</name>
<protein>
    <recommendedName>
        <fullName evidence="2">ATP-binding protein</fullName>
    </recommendedName>
</protein>
<evidence type="ECO:0008006" key="2">
    <source>
        <dbReference type="Google" id="ProtNLM"/>
    </source>
</evidence>
<dbReference type="EMBL" id="UOEI01000633">
    <property type="protein sequence ID" value="VAW08737.1"/>
    <property type="molecule type" value="Genomic_DNA"/>
</dbReference>
<organism evidence="1">
    <name type="scientific">hydrothermal vent metagenome</name>
    <dbReference type="NCBI Taxonomy" id="652676"/>
    <lineage>
        <taxon>unclassified sequences</taxon>
        <taxon>metagenomes</taxon>
        <taxon>ecological metagenomes</taxon>
    </lineage>
</organism>
<gene>
    <name evidence="1" type="ORF">MNBD_ACTINO01-1182</name>
</gene>
<dbReference type="AlphaFoldDB" id="A0A3B0T5W9"/>
<accession>A0A3B0T5W9</accession>